<dbReference type="EMBL" id="LRQG01000276">
    <property type="protein sequence ID" value="KXA31501.1"/>
    <property type="molecule type" value="Genomic_DNA"/>
</dbReference>
<organism evidence="2 3">
    <name type="scientific">Prevotella corporis</name>
    <dbReference type="NCBI Taxonomy" id="28128"/>
    <lineage>
        <taxon>Bacteria</taxon>
        <taxon>Pseudomonadati</taxon>
        <taxon>Bacteroidota</taxon>
        <taxon>Bacteroidia</taxon>
        <taxon>Bacteroidales</taxon>
        <taxon>Prevotellaceae</taxon>
        <taxon>Prevotella</taxon>
    </lineage>
</organism>
<keyword evidence="1" id="KW-1133">Transmembrane helix</keyword>
<feature type="non-terminal residue" evidence="2">
    <location>
        <position position="84"/>
    </location>
</feature>
<evidence type="ECO:0000313" key="3">
    <source>
        <dbReference type="Proteomes" id="UP000070533"/>
    </source>
</evidence>
<keyword evidence="1" id="KW-0812">Transmembrane</keyword>
<gene>
    <name evidence="2" type="ORF">HMPREF3226_02904</name>
</gene>
<reference evidence="3" key="1">
    <citation type="submission" date="2016-01" db="EMBL/GenBank/DDBJ databases">
        <authorList>
            <person name="Mitreva M."/>
            <person name="Pepin K.H."/>
            <person name="Mihindukulasuriya K.A."/>
            <person name="Fulton R."/>
            <person name="Fronick C."/>
            <person name="O'Laughlin M."/>
            <person name="Miner T."/>
            <person name="Herter B."/>
            <person name="Rosa B.A."/>
            <person name="Cordes M."/>
            <person name="Tomlinson C."/>
            <person name="Wollam A."/>
            <person name="Palsikar V.B."/>
            <person name="Mardis E.R."/>
            <person name="Wilson R.K."/>
        </authorList>
    </citation>
    <scope>NUCLEOTIDE SEQUENCE [LARGE SCALE GENOMIC DNA]</scope>
    <source>
        <strain evidence="3">MJR7716</strain>
    </source>
</reference>
<proteinExistence type="predicted"/>
<comment type="caution">
    <text evidence="2">The sequence shown here is derived from an EMBL/GenBank/DDBJ whole genome shotgun (WGS) entry which is preliminary data.</text>
</comment>
<feature type="transmembrane region" description="Helical" evidence="1">
    <location>
        <begin position="60"/>
        <end position="83"/>
    </location>
</feature>
<protein>
    <submittedName>
        <fullName evidence="2">Uncharacterized protein</fullName>
    </submittedName>
</protein>
<name>A0A133PRS8_9BACT</name>
<evidence type="ECO:0000256" key="1">
    <source>
        <dbReference type="SAM" id="Phobius"/>
    </source>
</evidence>
<sequence>MQGTLAYAQTLAHGFVVEPLLVLRRITNEFFHTVDKVCKFGAMPLPRFAVDDNEFHCFDIVLITILLLGNGAVMLPVAVLIGCK</sequence>
<evidence type="ECO:0000313" key="2">
    <source>
        <dbReference type="EMBL" id="KXA31501.1"/>
    </source>
</evidence>
<keyword evidence="3" id="KW-1185">Reference proteome</keyword>
<dbReference type="Proteomes" id="UP000070533">
    <property type="component" value="Unassembled WGS sequence"/>
</dbReference>
<keyword evidence="1" id="KW-0472">Membrane</keyword>
<dbReference type="AlphaFoldDB" id="A0A133PRS8"/>
<accession>A0A133PRS8</accession>